<reference evidence="2" key="2">
    <citation type="submission" date="2016-02" db="EMBL/GenBank/DDBJ databases">
        <title>Draft genome sequence of five rapidly growing Mycobacterium species.</title>
        <authorList>
            <person name="Katahira K."/>
            <person name="Gotou Y."/>
            <person name="Iida K."/>
            <person name="Ogura Y."/>
            <person name="Hayashi T."/>
        </authorList>
    </citation>
    <scope>NUCLEOTIDE SEQUENCE [LARGE SCALE GENOMIC DNA]</scope>
    <source>
        <strain evidence="2">JCM15654</strain>
    </source>
</reference>
<sequence length="90" mass="9562">MVTLIPPVRERADGKSTSGLLVKKFATQPDNGDLRRMLPARLIQYDTNRAPIYDVEGPDDVGQTPWGACPAAVVAGVPAAFQRVAAVVAC</sequence>
<name>A0A100VYF6_9MYCO</name>
<evidence type="ECO:0000313" key="2">
    <source>
        <dbReference type="Proteomes" id="UP000069620"/>
    </source>
</evidence>
<dbReference type="Proteomes" id="UP000069620">
    <property type="component" value="Unassembled WGS sequence"/>
</dbReference>
<dbReference type="EMBL" id="BCSX01000021">
    <property type="protein sequence ID" value="GAS88288.1"/>
    <property type="molecule type" value="Genomic_DNA"/>
</dbReference>
<reference evidence="2" key="1">
    <citation type="journal article" date="2016" name="Genome Announc.">
        <title>Draft Genome Sequences of Five Rapidly Growing Mycobacterium Species, M. thermoresistibile, M. fortuitum subsp. acetamidolyticum, M. canariasense, M. brisbanense, and M. novocastrense.</title>
        <authorList>
            <person name="Katahira K."/>
            <person name="Ogura Y."/>
            <person name="Gotoh Y."/>
            <person name="Hayashi T."/>
        </authorList>
    </citation>
    <scope>NUCLEOTIDE SEQUENCE [LARGE SCALE GENOMIC DNA]</scope>
    <source>
        <strain evidence="2">JCM15654</strain>
    </source>
</reference>
<proteinExistence type="predicted"/>
<gene>
    <name evidence="1" type="ORF">RMCB_2384</name>
</gene>
<comment type="caution">
    <text evidence="1">The sequence shown here is derived from an EMBL/GenBank/DDBJ whole genome shotgun (WGS) entry which is preliminary data.</text>
</comment>
<organism evidence="1 2">
    <name type="scientific">Mycolicibacterium brisbanense</name>
    <dbReference type="NCBI Taxonomy" id="146020"/>
    <lineage>
        <taxon>Bacteria</taxon>
        <taxon>Bacillati</taxon>
        <taxon>Actinomycetota</taxon>
        <taxon>Actinomycetes</taxon>
        <taxon>Mycobacteriales</taxon>
        <taxon>Mycobacteriaceae</taxon>
        <taxon>Mycolicibacterium</taxon>
    </lineage>
</organism>
<protein>
    <submittedName>
        <fullName evidence="1">T-lymphoma invasion and metastasis-inducing protein 1</fullName>
    </submittedName>
</protein>
<keyword evidence="2" id="KW-1185">Reference proteome</keyword>
<accession>A0A100VYF6</accession>
<dbReference type="AlphaFoldDB" id="A0A100VYF6"/>
<evidence type="ECO:0000313" key="1">
    <source>
        <dbReference type="EMBL" id="GAS88288.1"/>
    </source>
</evidence>
<dbReference type="STRING" id="146020.RMCB_2384"/>